<dbReference type="SUPFAM" id="SSF51735">
    <property type="entry name" value="NAD(P)-binding Rossmann-fold domains"/>
    <property type="match status" value="1"/>
</dbReference>
<dbReference type="InterPro" id="IPR008030">
    <property type="entry name" value="NmrA-like"/>
</dbReference>
<proteinExistence type="predicted"/>
<dbReference type="Gene3D" id="3.40.50.720">
    <property type="entry name" value="NAD(P)-binding Rossmann-like Domain"/>
    <property type="match status" value="1"/>
</dbReference>
<dbReference type="InterPro" id="IPR036291">
    <property type="entry name" value="NAD(P)-bd_dom_sf"/>
</dbReference>
<dbReference type="EMBL" id="RBNJ01001295">
    <property type="protein sequence ID" value="RUS33306.1"/>
    <property type="molecule type" value="Genomic_DNA"/>
</dbReference>
<dbReference type="AlphaFoldDB" id="A0A433QU77"/>
<feature type="domain" description="NmrA-like" evidence="1">
    <location>
        <begin position="80"/>
        <end position="323"/>
    </location>
</feature>
<keyword evidence="3" id="KW-1185">Reference proteome</keyword>
<sequence>MTQHRCQLLFIPFKGVMQNKSTCVHSTHLTVIIALPLRYIKPHIQTFLRRHSNILRTPLNITPSLTLQATMTTPSTSLDNKQITVVITSGDQYIGNEFAHHMLTEYRADFRRLSVTLVHPERGRCLRRSGAELKPIDYKNENSLVAAFGGEVDWVLLVPDSLDDNRVENTKKLVDAMQRAGQVANVIFISVAGAEAQNWNQMKELLELENYVKQKGKNWVILRTTWISNIFHLWGEYVVVNGKFPLTLEPNQKFSPIQHEDITRAVHAIIHGDTHRHHQGKTYTLTGPEQLDGPEIVDRLNRAIGNGRVEYLTVKREVLENYLKSRRDGADDKLKDLFEGQPTDKQTQTLLDELEWVRAGQADFTTDDLKNLIGSDGQKLEEFFKRNSIEFGGPFVAQNM</sequence>
<dbReference type="PANTHER" id="PTHR47129:SF1">
    <property type="entry name" value="NMRA-LIKE DOMAIN-CONTAINING PROTEIN"/>
    <property type="match status" value="1"/>
</dbReference>
<comment type="caution">
    <text evidence="2">The sequence shown here is derived from an EMBL/GenBank/DDBJ whole genome shotgun (WGS) entry which is preliminary data.</text>
</comment>
<dbReference type="Pfam" id="PF05368">
    <property type="entry name" value="NmrA"/>
    <property type="match status" value="1"/>
</dbReference>
<protein>
    <recommendedName>
        <fullName evidence="1">NmrA-like domain-containing protein</fullName>
    </recommendedName>
</protein>
<name>A0A433QU77_9FUNG</name>
<evidence type="ECO:0000313" key="3">
    <source>
        <dbReference type="Proteomes" id="UP000274822"/>
    </source>
</evidence>
<dbReference type="PANTHER" id="PTHR47129">
    <property type="entry name" value="QUINONE OXIDOREDUCTASE 2"/>
    <property type="match status" value="1"/>
</dbReference>
<gene>
    <name evidence="2" type="ORF">BC938DRAFT_472153</name>
</gene>
<evidence type="ECO:0000259" key="1">
    <source>
        <dbReference type="Pfam" id="PF05368"/>
    </source>
</evidence>
<reference evidence="2 3" key="1">
    <citation type="journal article" date="2018" name="New Phytol.">
        <title>Phylogenomics of Endogonaceae and evolution of mycorrhizas within Mucoromycota.</title>
        <authorList>
            <person name="Chang Y."/>
            <person name="Desiro A."/>
            <person name="Na H."/>
            <person name="Sandor L."/>
            <person name="Lipzen A."/>
            <person name="Clum A."/>
            <person name="Barry K."/>
            <person name="Grigoriev I.V."/>
            <person name="Martin F.M."/>
            <person name="Stajich J.E."/>
            <person name="Smith M.E."/>
            <person name="Bonito G."/>
            <person name="Spatafora J.W."/>
        </authorList>
    </citation>
    <scope>NUCLEOTIDE SEQUENCE [LARGE SCALE GENOMIC DNA]</scope>
    <source>
        <strain evidence="2 3">AD002</strain>
    </source>
</reference>
<dbReference type="InterPro" id="IPR052718">
    <property type="entry name" value="NmrA-type_oxidoreductase"/>
</dbReference>
<organism evidence="2 3">
    <name type="scientific">Jimgerdemannia flammicorona</name>
    <dbReference type="NCBI Taxonomy" id="994334"/>
    <lineage>
        <taxon>Eukaryota</taxon>
        <taxon>Fungi</taxon>
        <taxon>Fungi incertae sedis</taxon>
        <taxon>Mucoromycota</taxon>
        <taxon>Mucoromycotina</taxon>
        <taxon>Endogonomycetes</taxon>
        <taxon>Endogonales</taxon>
        <taxon>Endogonaceae</taxon>
        <taxon>Jimgerdemannia</taxon>
    </lineage>
</organism>
<dbReference type="Proteomes" id="UP000274822">
    <property type="component" value="Unassembled WGS sequence"/>
</dbReference>
<evidence type="ECO:0000313" key="2">
    <source>
        <dbReference type="EMBL" id="RUS33306.1"/>
    </source>
</evidence>
<accession>A0A433QU77</accession>